<gene>
    <name evidence="1" type="ORF">ACFFIO_13955</name>
</gene>
<protein>
    <submittedName>
        <fullName evidence="1">DUF3800 domain-containing protein</fullName>
    </submittedName>
</protein>
<organism evidence="1 2">
    <name type="scientific">Citricoccus parietis</name>
    <dbReference type="NCBI Taxonomy" id="592307"/>
    <lineage>
        <taxon>Bacteria</taxon>
        <taxon>Bacillati</taxon>
        <taxon>Actinomycetota</taxon>
        <taxon>Actinomycetes</taxon>
        <taxon>Micrococcales</taxon>
        <taxon>Micrococcaceae</taxon>
        <taxon>Citricoccus</taxon>
    </lineage>
</organism>
<comment type="caution">
    <text evidence="1">The sequence shown here is derived from an EMBL/GenBank/DDBJ whole genome shotgun (WGS) entry which is preliminary data.</text>
</comment>
<reference evidence="1 2" key="1">
    <citation type="submission" date="2024-09" db="EMBL/GenBank/DDBJ databases">
        <authorList>
            <person name="Sun Q."/>
            <person name="Mori K."/>
        </authorList>
    </citation>
    <scope>NUCLEOTIDE SEQUENCE [LARGE SCALE GENOMIC DNA]</scope>
    <source>
        <strain evidence="1 2">CCM 7609</strain>
    </source>
</reference>
<sequence>MYLAYLDESGNTGRKLDDPDQPFHFMAAVLVPEVHVNALAKALDSLVASSGVAASTELHGAALFRGAEGWEKLSPEQRVDLYREAVGLLGTFECVVAHSSIDKQKLALRYGEVDADRSPHVLSFQFLVEKLEYYLRSTGDPMLSRALLVADETDEHRAFQFELIQNMQRDGGGIGHKVILDRIIDTVHFAVSTENRGVQLSDLVAYALNRSRRAALKKPRSRGDEALLKILDEQIAPHVRTYRQTWG</sequence>
<dbReference type="Pfam" id="PF12686">
    <property type="entry name" value="DUF3800"/>
    <property type="match status" value="1"/>
</dbReference>
<name>A0ABV6F941_9MICC</name>
<keyword evidence="2" id="KW-1185">Reference proteome</keyword>
<evidence type="ECO:0000313" key="2">
    <source>
        <dbReference type="Proteomes" id="UP001589766"/>
    </source>
</evidence>
<evidence type="ECO:0000313" key="1">
    <source>
        <dbReference type="EMBL" id="MFC0249605.1"/>
    </source>
</evidence>
<proteinExistence type="predicted"/>
<dbReference type="InterPro" id="IPR024524">
    <property type="entry name" value="DUF3800"/>
</dbReference>
<dbReference type="Proteomes" id="UP001589766">
    <property type="component" value="Unassembled WGS sequence"/>
</dbReference>
<accession>A0ABV6F941</accession>
<dbReference type="RefSeq" id="WP_378042700.1">
    <property type="nucleotide sequence ID" value="NZ_JBHLWH010000039.1"/>
</dbReference>
<dbReference type="EMBL" id="JBHLWH010000039">
    <property type="protein sequence ID" value="MFC0249605.1"/>
    <property type="molecule type" value="Genomic_DNA"/>
</dbReference>